<proteinExistence type="predicted"/>
<dbReference type="InterPro" id="IPR037171">
    <property type="entry name" value="NagB/RpiA_transferase-like"/>
</dbReference>
<reference evidence="2 3" key="1">
    <citation type="submission" date="2021-04" db="EMBL/GenBank/DDBJ databases">
        <title>Draft genome sequence of Paenibacillus cisolokensis, LC2-13A.</title>
        <authorList>
            <person name="Uke A."/>
            <person name="Chhe C."/>
            <person name="Baramee S."/>
            <person name="Kosugi A."/>
        </authorList>
    </citation>
    <scope>NUCLEOTIDE SEQUENCE [LARGE SCALE GENOMIC DNA]</scope>
    <source>
        <strain evidence="2 3">LC2-13A</strain>
    </source>
</reference>
<accession>A0ABQ4N498</accession>
<protein>
    <recommendedName>
        <fullName evidence="1">DeoR-like transcriptional repressor C-terminal sensor domain-containing protein</fullName>
    </recommendedName>
</protein>
<gene>
    <name evidence="2" type="ORF">PACILC2_15420</name>
</gene>
<name>A0ABQ4N498_9BACL</name>
<dbReference type="Pfam" id="PF00455">
    <property type="entry name" value="DeoRC"/>
    <property type="match status" value="1"/>
</dbReference>
<dbReference type="EMBL" id="BOVJ01000050">
    <property type="protein sequence ID" value="GIQ62974.1"/>
    <property type="molecule type" value="Genomic_DNA"/>
</dbReference>
<evidence type="ECO:0000313" key="2">
    <source>
        <dbReference type="EMBL" id="GIQ62974.1"/>
    </source>
</evidence>
<sequence length="142" mass="15545">MPIRLIVVTSGIHAALELRENPGITVILIGGVLRLGSFAIEGTLGMHILHQINVDTMFASARGFTIEDGLTDFNVYEVELKKEMVKASRKLIALLDYSKLGKSSISSFARTSEIDTIIIDSKASPEMLGKLAEMNIRVLKTE</sequence>
<dbReference type="PANTHER" id="PTHR30363:SF44">
    <property type="entry name" value="AGA OPERON TRANSCRIPTIONAL REPRESSOR-RELATED"/>
    <property type="match status" value="1"/>
</dbReference>
<keyword evidence="3" id="KW-1185">Reference proteome</keyword>
<dbReference type="Proteomes" id="UP000680304">
    <property type="component" value="Unassembled WGS sequence"/>
</dbReference>
<evidence type="ECO:0000313" key="3">
    <source>
        <dbReference type="Proteomes" id="UP000680304"/>
    </source>
</evidence>
<dbReference type="InterPro" id="IPR050313">
    <property type="entry name" value="Carb_Metab_HTH_regulators"/>
</dbReference>
<organism evidence="2 3">
    <name type="scientific">Paenibacillus cisolokensis</name>
    <dbReference type="NCBI Taxonomy" id="1658519"/>
    <lineage>
        <taxon>Bacteria</taxon>
        <taxon>Bacillati</taxon>
        <taxon>Bacillota</taxon>
        <taxon>Bacilli</taxon>
        <taxon>Bacillales</taxon>
        <taxon>Paenibacillaceae</taxon>
        <taxon>Paenibacillus</taxon>
    </lineage>
</organism>
<dbReference type="RefSeq" id="WP_307860413.1">
    <property type="nucleotide sequence ID" value="NZ_BOVJ01000050.1"/>
</dbReference>
<dbReference type="InterPro" id="IPR014036">
    <property type="entry name" value="DeoR-like_C"/>
</dbReference>
<dbReference type="SUPFAM" id="SSF100950">
    <property type="entry name" value="NagB/RpiA/CoA transferase-like"/>
    <property type="match status" value="1"/>
</dbReference>
<feature type="domain" description="DeoR-like transcriptional repressor C-terminal sensor" evidence="1">
    <location>
        <begin position="4"/>
        <end position="121"/>
    </location>
</feature>
<evidence type="ECO:0000259" key="1">
    <source>
        <dbReference type="Pfam" id="PF00455"/>
    </source>
</evidence>
<dbReference type="SMART" id="SM01134">
    <property type="entry name" value="DeoRC"/>
    <property type="match status" value="1"/>
</dbReference>
<comment type="caution">
    <text evidence="2">The sequence shown here is derived from an EMBL/GenBank/DDBJ whole genome shotgun (WGS) entry which is preliminary data.</text>
</comment>
<dbReference type="PANTHER" id="PTHR30363">
    <property type="entry name" value="HTH-TYPE TRANSCRIPTIONAL REGULATOR SRLR-RELATED"/>
    <property type="match status" value="1"/>
</dbReference>